<reference evidence="3 4" key="1">
    <citation type="submission" date="2021-01" db="EMBL/GenBank/DDBJ databases">
        <title>Genome seq and assembly of Flavobacterium sp. GN10.</title>
        <authorList>
            <person name="Chhetri G."/>
        </authorList>
    </citation>
    <scope>NUCLEOTIDE SEQUENCE [LARGE SCALE GENOMIC DNA]</scope>
    <source>
        <strain evidence="3 4">GN10</strain>
    </source>
</reference>
<feature type="chain" id="PRO_5046305938" evidence="1">
    <location>
        <begin position="22"/>
        <end position="239"/>
    </location>
</feature>
<proteinExistence type="predicted"/>
<dbReference type="RefSeq" id="WP_202003041.1">
    <property type="nucleotide sequence ID" value="NZ_JAERSF010000002.1"/>
</dbReference>
<dbReference type="Proteomes" id="UP000603728">
    <property type="component" value="Unassembled WGS sequence"/>
</dbReference>
<evidence type="ECO:0000313" key="4">
    <source>
        <dbReference type="Proteomes" id="UP000603728"/>
    </source>
</evidence>
<feature type="signal peptide" evidence="1">
    <location>
        <begin position="1"/>
        <end position="21"/>
    </location>
</feature>
<organism evidence="3 4">
    <name type="scientific">Flavobacterium tagetis</name>
    <dbReference type="NCBI Taxonomy" id="2801336"/>
    <lineage>
        <taxon>Bacteria</taxon>
        <taxon>Pseudomonadati</taxon>
        <taxon>Bacteroidota</taxon>
        <taxon>Flavobacteriia</taxon>
        <taxon>Flavobacteriales</taxon>
        <taxon>Flavobacteriaceae</taxon>
        <taxon>Flavobacterium</taxon>
    </lineage>
</organism>
<dbReference type="Gene3D" id="2.160.20.120">
    <property type="match status" value="1"/>
</dbReference>
<accession>A0ABS1KFH9</accession>
<evidence type="ECO:0000259" key="2">
    <source>
        <dbReference type="Pfam" id="PF10988"/>
    </source>
</evidence>
<gene>
    <name evidence="3" type="ORF">JI750_14155</name>
</gene>
<dbReference type="InterPro" id="IPR021255">
    <property type="entry name" value="DUF2807"/>
</dbReference>
<sequence>MKKSILLFALAVFFTNNTVNAQNKVQGNGKIVTETRSTGDYDGIKIAGSFDVDLVSGKEGKITIKGEENLLAVIKVEVEDNSLKIYVEKGTQIRTSNGKIQVTVTFEKISELSLAGSGDIKSKDVIKNDNLAVKLSGSGNFNLPVDTNNLELHVSGSGNIHLKGTADKLTTKLSGSGDIDASALKSKIVEANVSGSGNSKVTCAESITARVAGSGNIKYIGNPEKRDVKVSGSGTITKG</sequence>
<evidence type="ECO:0000256" key="1">
    <source>
        <dbReference type="SAM" id="SignalP"/>
    </source>
</evidence>
<dbReference type="Pfam" id="PF10988">
    <property type="entry name" value="DUF2807"/>
    <property type="match status" value="1"/>
</dbReference>
<dbReference type="EMBL" id="JAERSF010000002">
    <property type="protein sequence ID" value="MBL0738043.1"/>
    <property type="molecule type" value="Genomic_DNA"/>
</dbReference>
<protein>
    <submittedName>
        <fullName evidence="3">DUF2807 domain-containing protein</fullName>
    </submittedName>
</protein>
<evidence type="ECO:0000313" key="3">
    <source>
        <dbReference type="EMBL" id="MBL0738043.1"/>
    </source>
</evidence>
<dbReference type="PANTHER" id="PTHR39200">
    <property type="entry name" value="HYPOTHETICAL EXPORTED PROTEIN"/>
    <property type="match status" value="1"/>
</dbReference>
<name>A0ABS1KFH9_9FLAO</name>
<keyword evidence="1" id="KW-0732">Signal</keyword>
<comment type="caution">
    <text evidence="3">The sequence shown here is derived from an EMBL/GenBank/DDBJ whole genome shotgun (WGS) entry which is preliminary data.</text>
</comment>
<keyword evidence="4" id="KW-1185">Reference proteome</keyword>
<dbReference type="PANTHER" id="PTHR39200:SF1">
    <property type="entry name" value="AUTO-TRANSPORTER ADHESIN HEAD GIN DOMAIN-CONTAINING PROTEIN-RELATED"/>
    <property type="match status" value="1"/>
</dbReference>
<feature type="domain" description="Putative auto-transporter adhesin head GIN" evidence="2">
    <location>
        <begin position="40"/>
        <end position="223"/>
    </location>
</feature>